<dbReference type="PROSITE" id="PS51318">
    <property type="entry name" value="TAT"/>
    <property type="match status" value="1"/>
</dbReference>
<proteinExistence type="predicted"/>
<dbReference type="AlphaFoldDB" id="A0A1I2DHL4"/>
<feature type="domain" description="Solute-binding protein family 3/N-terminal" evidence="3">
    <location>
        <begin position="44"/>
        <end position="266"/>
    </location>
</feature>
<dbReference type="PROSITE" id="PS51257">
    <property type="entry name" value="PROKAR_LIPOPROTEIN"/>
    <property type="match status" value="1"/>
</dbReference>
<name>A0A1I2DHL4_9BURK</name>
<protein>
    <submittedName>
        <fullName evidence="4">Cyclohexadienyl dehydratase</fullName>
    </submittedName>
</protein>
<evidence type="ECO:0000313" key="4">
    <source>
        <dbReference type="EMBL" id="SFE80112.1"/>
    </source>
</evidence>
<dbReference type="SUPFAM" id="SSF53850">
    <property type="entry name" value="Periplasmic binding protein-like II"/>
    <property type="match status" value="1"/>
</dbReference>
<evidence type="ECO:0000256" key="2">
    <source>
        <dbReference type="SAM" id="SignalP"/>
    </source>
</evidence>
<dbReference type="PANTHER" id="PTHR35936:SF19">
    <property type="entry name" value="AMINO-ACID-BINDING PROTEIN YXEM-RELATED"/>
    <property type="match status" value="1"/>
</dbReference>
<dbReference type="STRING" id="1177982.SAMN04489711_105215"/>
<dbReference type="Proteomes" id="UP000199119">
    <property type="component" value="Unassembled WGS sequence"/>
</dbReference>
<dbReference type="RefSeq" id="WP_434803181.1">
    <property type="nucleotide sequence ID" value="NZ_FONX01000005.1"/>
</dbReference>
<dbReference type="Pfam" id="PF00497">
    <property type="entry name" value="SBP_bac_3"/>
    <property type="match status" value="1"/>
</dbReference>
<feature type="chain" id="PRO_5011721695" evidence="2">
    <location>
        <begin position="33"/>
        <end position="266"/>
    </location>
</feature>
<feature type="signal peptide" evidence="2">
    <location>
        <begin position="1"/>
        <end position="32"/>
    </location>
</feature>
<reference evidence="5" key="1">
    <citation type="submission" date="2016-10" db="EMBL/GenBank/DDBJ databases">
        <authorList>
            <person name="Varghese N."/>
            <person name="Submissions S."/>
        </authorList>
    </citation>
    <scope>NUCLEOTIDE SEQUENCE [LARGE SCALE GENOMIC DNA]</scope>
    <source>
        <strain evidence="5">DSM 27981</strain>
    </source>
</reference>
<dbReference type="SMART" id="SM00062">
    <property type="entry name" value="PBPb"/>
    <property type="match status" value="1"/>
</dbReference>
<dbReference type="Gene3D" id="3.40.190.10">
    <property type="entry name" value="Periplasmic binding protein-like II"/>
    <property type="match status" value="2"/>
</dbReference>
<gene>
    <name evidence="4" type="ORF">SAMN04489711_105215</name>
</gene>
<dbReference type="PANTHER" id="PTHR35936">
    <property type="entry name" value="MEMBRANE-BOUND LYTIC MUREIN TRANSGLYCOSYLASE F"/>
    <property type="match status" value="1"/>
</dbReference>
<dbReference type="InterPro" id="IPR001638">
    <property type="entry name" value="Solute-binding_3/MltF_N"/>
</dbReference>
<evidence type="ECO:0000256" key="1">
    <source>
        <dbReference type="ARBA" id="ARBA00022729"/>
    </source>
</evidence>
<dbReference type="InterPro" id="IPR006311">
    <property type="entry name" value="TAT_signal"/>
</dbReference>
<accession>A0A1I2DHL4</accession>
<keyword evidence="1 2" id="KW-0732">Signal</keyword>
<sequence length="266" mass="28905">MPLPTRRSVWMGSFLAAAALACAALLPAAATAGPRLDRVMETKVLRVGTPGDYRPFAIKTDAGYAGHDIDLVEQMARELGVKVQYVPTSWPRLMQDLQADQFDVAVGGITRNVARIRQAEMLPGYAPFGKVALVRAADQGKFRSVADLNQPGVRVIKNPGGTNEAFVLQNLKAAQVATHEKNAEIPALIAEGQGDVMITETYEALHYAKAEPRLAAIFIDAPLTPTNTLGFLMPKDDADYTRVMQFVWGLMDSRGAVKQAADKWLK</sequence>
<evidence type="ECO:0000259" key="3">
    <source>
        <dbReference type="SMART" id="SM00062"/>
    </source>
</evidence>
<evidence type="ECO:0000313" key="5">
    <source>
        <dbReference type="Proteomes" id="UP000199119"/>
    </source>
</evidence>
<organism evidence="4 5">
    <name type="scientific">Paracidovorax wautersii</name>
    <dbReference type="NCBI Taxonomy" id="1177982"/>
    <lineage>
        <taxon>Bacteria</taxon>
        <taxon>Pseudomonadati</taxon>
        <taxon>Pseudomonadota</taxon>
        <taxon>Betaproteobacteria</taxon>
        <taxon>Burkholderiales</taxon>
        <taxon>Comamonadaceae</taxon>
        <taxon>Paracidovorax</taxon>
    </lineage>
</organism>
<keyword evidence="5" id="KW-1185">Reference proteome</keyword>
<dbReference type="EMBL" id="FONX01000005">
    <property type="protein sequence ID" value="SFE80112.1"/>
    <property type="molecule type" value="Genomic_DNA"/>
</dbReference>